<feature type="chain" id="PRO_5022879964" description="Lipoprotein" evidence="2">
    <location>
        <begin position="27"/>
        <end position="177"/>
    </location>
</feature>
<evidence type="ECO:0000313" key="5">
    <source>
        <dbReference type="Proteomes" id="UP000183760"/>
    </source>
</evidence>
<evidence type="ECO:0000256" key="1">
    <source>
        <dbReference type="SAM" id="MobiDB-lite"/>
    </source>
</evidence>
<evidence type="ECO:0000313" key="3">
    <source>
        <dbReference type="EMBL" id="GEN13311.1"/>
    </source>
</evidence>
<evidence type="ECO:0008006" key="7">
    <source>
        <dbReference type="Google" id="ProtNLM"/>
    </source>
</evidence>
<reference evidence="3 6" key="2">
    <citation type="submission" date="2019-07" db="EMBL/GenBank/DDBJ databases">
        <title>Whole genome shotgun sequence of Myxococcus fulvus NBRC 100333.</title>
        <authorList>
            <person name="Hosoyama A."/>
            <person name="Uohara A."/>
            <person name="Ohji S."/>
            <person name="Ichikawa N."/>
        </authorList>
    </citation>
    <scope>NUCLEOTIDE SEQUENCE [LARGE SCALE GENOMIC DNA]</scope>
    <source>
        <strain evidence="3 6">NBRC 100333</strain>
    </source>
</reference>
<evidence type="ECO:0000256" key="2">
    <source>
        <dbReference type="SAM" id="SignalP"/>
    </source>
</evidence>
<name>A0A511TGN7_MYXFU</name>
<dbReference type="AlphaFoldDB" id="A0A511TGN7"/>
<accession>A0A511TGN7</accession>
<keyword evidence="5" id="KW-1185">Reference proteome</keyword>
<dbReference type="EMBL" id="BJXR01000077">
    <property type="protein sequence ID" value="GEN13311.1"/>
    <property type="molecule type" value="Genomic_DNA"/>
</dbReference>
<feature type="region of interest" description="Disordered" evidence="1">
    <location>
        <begin position="24"/>
        <end position="45"/>
    </location>
</feature>
<dbReference type="Proteomes" id="UP000321514">
    <property type="component" value="Unassembled WGS sequence"/>
</dbReference>
<reference evidence="4 5" key="1">
    <citation type="submission" date="2016-10" db="EMBL/GenBank/DDBJ databases">
        <authorList>
            <person name="Varghese N."/>
            <person name="Submissions S."/>
        </authorList>
    </citation>
    <scope>NUCLEOTIDE SEQUENCE [LARGE SCALE GENOMIC DNA]</scope>
    <source>
        <strain evidence="4 5">DSM 16525</strain>
    </source>
</reference>
<feature type="compositionally biased region" description="Low complexity" evidence="1">
    <location>
        <begin position="24"/>
        <end position="42"/>
    </location>
</feature>
<keyword evidence="2" id="KW-0732">Signal</keyword>
<gene>
    <name evidence="3" type="ORF">MFU01_83480</name>
    <name evidence="4" type="ORF">SAMN05443572_11693</name>
</gene>
<dbReference type="Proteomes" id="UP000183760">
    <property type="component" value="Unassembled WGS sequence"/>
</dbReference>
<organism evidence="3 6">
    <name type="scientific">Myxococcus fulvus</name>
    <dbReference type="NCBI Taxonomy" id="33"/>
    <lineage>
        <taxon>Bacteria</taxon>
        <taxon>Pseudomonadati</taxon>
        <taxon>Myxococcota</taxon>
        <taxon>Myxococcia</taxon>
        <taxon>Myxococcales</taxon>
        <taxon>Cystobacterineae</taxon>
        <taxon>Myxococcaceae</taxon>
        <taxon>Myxococcus</taxon>
    </lineage>
</organism>
<proteinExistence type="predicted"/>
<feature type="signal peptide" evidence="2">
    <location>
        <begin position="1"/>
        <end position="26"/>
    </location>
</feature>
<comment type="caution">
    <text evidence="3">The sequence shown here is derived from an EMBL/GenBank/DDBJ whole genome shotgun (WGS) entry which is preliminary data.</text>
</comment>
<dbReference type="PROSITE" id="PS51257">
    <property type="entry name" value="PROKAR_LIPOPROTEIN"/>
    <property type="match status" value="1"/>
</dbReference>
<sequence>MRRLNRVMRAWPLVLAFSVGCGGAESAPEAPPAQESSQSAQPDTGVWTKFRADRLPDGTMKLSSERLSSGDAAAMQAQLLGEGWVEWHISNPQGSGYSVKPENSNTLVWGALPSQAIDGIYRKGWGCDLAFKVPNFNIAHVQSDGSMYCWRPSTVLEDCYWVDPDASNVGWPRCPLQ</sequence>
<evidence type="ECO:0000313" key="4">
    <source>
        <dbReference type="EMBL" id="SEU41127.1"/>
    </source>
</evidence>
<protein>
    <recommendedName>
        <fullName evidence="7">Lipoprotein</fullName>
    </recommendedName>
</protein>
<dbReference type="EMBL" id="FOIB01000016">
    <property type="protein sequence ID" value="SEU41127.1"/>
    <property type="molecule type" value="Genomic_DNA"/>
</dbReference>
<evidence type="ECO:0000313" key="6">
    <source>
        <dbReference type="Proteomes" id="UP000321514"/>
    </source>
</evidence>